<name>A0A7J4IY36_9ARCH</name>
<evidence type="ECO:0000256" key="3">
    <source>
        <dbReference type="ARBA" id="ARBA00022679"/>
    </source>
</evidence>
<feature type="binding site" evidence="6">
    <location>
        <position position="97"/>
    </location>
    <ligand>
        <name>S-adenosyl-L-methionine</name>
        <dbReference type="ChEBI" id="CHEBI:59789"/>
    </ligand>
</feature>
<dbReference type="Gene3D" id="3.40.50.150">
    <property type="entry name" value="Vaccinia Virus protein VP39"/>
    <property type="match status" value="1"/>
</dbReference>
<dbReference type="InterPro" id="IPR011530">
    <property type="entry name" value="rRNA_adenine_dimethylase"/>
</dbReference>
<dbReference type="InterPro" id="IPR029063">
    <property type="entry name" value="SAM-dependent_MTases_sf"/>
</dbReference>
<dbReference type="InterPro" id="IPR020596">
    <property type="entry name" value="rRNA_Ade_Mease_Trfase_CS"/>
</dbReference>
<evidence type="ECO:0000256" key="6">
    <source>
        <dbReference type="PROSITE-ProRule" id="PRU01026"/>
    </source>
</evidence>
<dbReference type="EMBL" id="DUGC01000058">
    <property type="protein sequence ID" value="HIH09770.1"/>
    <property type="molecule type" value="Genomic_DNA"/>
</dbReference>
<comment type="caution">
    <text evidence="8">The sequence shown here is derived from an EMBL/GenBank/DDBJ whole genome shotgun (WGS) entry which is preliminary data.</text>
</comment>
<dbReference type="SUPFAM" id="SSF53335">
    <property type="entry name" value="S-adenosyl-L-methionine-dependent methyltransferases"/>
    <property type="match status" value="1"/>
</dbReference>
<dbReference type="Proteomes" id="UP000565078">
    <property type="component" value="Unassembled WGS sequence"/>
</dbReference>
<keyword evidence="1" id="KW-0698">rRNA processing</keyword>
<dbReference type="AlphaFoldDB" id="A0A7J4IY36"/>
<evidence type="ECO:0000256" key="1">
    <source>
        <dbReference type="ARBA" id="ARBA00022552"/>
    </source>
</evidence>
<evidence type="ECO:0000313" key="9">
    <source>
        <dbReference type="Proteomes" id="UP000565078"/>
    </source>
</evidence>
<dbReference type="InterPro" id="IPR020598">
    <property type="entry name" value="rRNA_Ade_methylase_Trfase_N"/>
</dbReference>
<dbReference type="CDD" id="cd02440">
    <property type="entry name" value="AdoMet_MTases"/>
    <property type="match status" value="1"/>
</dbReference>
<reference evidence="9" key="1">
    <citation type="journal article" date="2020" name="bioRxiv">
        <title>A rank-normalized archaeal taxonomy based on genome phylogeny resolves widespread incomplete and uneven classifications.</title>
        <authorList>
            <person name="Rinke C."/>
            <person name="Chuvochina M."/>
            <person name="Mussig A.J."/>
            <person name="Chaumeil P.-A."/>
            <person name="Waite D.W."/>
            <person name="Whitman W.B."/>
            <person name="Parks D.H."/>
            <person name="Hugenholtz P."/>
        </authorList>
    </citation>
    <scope>NUCLEOTIDE SEQUENCE [LARGE SCALE GENOMIC DNA]</scope>
</reference>
<keyword evidence="5 6" id="KW-0694">RNA-binding</keyword>
<dbReference type="InterPro" id="IPR001737">
    <property type="entry name" value="KsgA/Erm"/>
</dbReference>
<keyword evidence="2 6" id="KW-0489">Methyltransferase</keyword>
<feature type="binding site" evidence="6">
    <location>
        <position position="25"/>
    </location>
    <ligand>
        <name>S-adenosyl-L-methionine</name>
        <dbReference type="ChEBI" id="CHEBI:59789"/>
    </ligand>
</feature>
<feature type="domain" description="Ribosomal RNA adenine methylase transferase N-terminal" evidence="7">
    <location>
        <begin position="32"/>
        <end position="198"/>
    </location>
</feature>
<dbReference type="EC" id="2.1.1.182" evidence="8"/>
<comment type="similarity">
    <text evidence="6">Belongs to the class I-like SAM-binding methyltransferase superfamily. rRNA adenine N(6)-methyltransferase family.</text>
</comment>
<evidence type="ECO:0000259" key="7">
    <source>
        <dbReference type="SMART" id="SM00650"/>
    </source>
</evidence>
<dbReference type="GO" id="GO:0052908">
    <property type="term" value="F:16S rRNA (adenine(1518)-N(6)/adenine(1519)-N(6))-dimethyltransferase activity"/>
    <property type="evidence" value="ECO:0007669"/>
    <property type="project" value="UniProtKB-EC"/>
</dbReference>
<dbReference type="Pfam" id="PF00398">
    <property type="entry name" value="RrnaAD"/>
    <property type="match status" value="1"/>
</dbReference>
<protein>
    <submittedName>
        <fullName evidence="8">Ribosomal RNA small subunit methyltransferase A</fullName>
        <ecNumber evidence="8">2.1.1.182</ecNumber>
    </submittedName>
</protein>
<keyword evidence="3 6" id="KW-0808">Transferase</keyword>
<evidence type="ECO:0000256" key="5">
    <source>
        <dbReference type="ARBA" id="ARBA00022884"/>
    </source>
</evidence>
<evidence type="ECO:0000313" key="8">
    <source>
        <dbReference type="EMBL" id="HIH09770.1"/>
    </source>
</evidence>
<dbReference type="PROSITE" id="PS51689">
    <property type="entry name" value="SAM_RNA_A_N6_MT"/>
    <property type="match status" value="1"/>
</dbReference>
<dbReference type="SMART" id="SM00650">
    <property type="entry name" value="rADc"/>
    <property type="match status" value="1"/>
</dbReference>
<feature type="binding site" evidence="6">
    <location>
        <position position="72"/>
    </location>
    <ligand>
        <name>S-adenosyl-L-methionine</name>
        <dbReference type="ChEBI" id="CHEBI:59789"/>
    </ligand>
</feature>
<feature type="binding site" evidence="6">
    <location>
        <position position="52"/>
    </location>
    <ligand>
        <name>S-adenosyl-L-methionine</name>
        <dbReference type="ChEBI" id="CHEBI:59789"/>
    </ligand>
</feature>
<proteinExistence type="inferred from homology"/>
<dbReference type="PANTHER" id="PTHR11727">
    <property type="entry name" value="DIMETHYLADENOSINE TRANSFERASE"/>
    <property type="match status" value="1"/>
</dbReference>
<organism evidence="8 9">
    <name type="scientific">Candidatus Iainarchaeum sp</name>
    <dbReference type="NCBI Taxonomy" id="3101447"/>
    <lineage>
        <taxon>Archaea</taxon>
        <taxon>Candidatus Iainarchaeota</taxon>
        <taxon>Candidatus Iainarchaeia</taxon>
        <taxon>Candidatus Iainarchaeales</taxon>
        <taxon>Candidatus Iainarchaeaceae</taxon>
        <taxon>Candidatus Iainarchaeum</taxon>
    </lineage>
</organism>
<evidence type="ECO:0000256" key="4">
    <source>
        <dbReference type="ARBA" id="ARBA00022691"/>
    </source>
</evidence>
<sequence>MPLFSDLNDQMAKYRFRPDQRFGQNFAINEPLLERMVELADLNAKDTVLEIGCGTGFLTEKLVKKCKVIGYELDRNLAGLLRGRFKDEKNFRLIEEDIVFAKLPKFTKVVSLPPYNISTQVMLKLISSKAMFERAVLVFQTEFCEKLTAEPGFPDYNYLSVLARLSFDPKIALKNISPASFFPKPESYSSVIVLQRRDAPKVAQSGDFIFFIKNLFRYKNKNLSNALSNCLSQVRRLGIKDEKMRKALENSGIGDEKVSLLEPEIFAELFSRISR</sequence>
<accession>A0A7J4IY36</accession>
<dbReference type="PANTHER" id="PTHR11727:SF7">
    <property type="entry name" value="DIMETHYLADENOSINE TRANSFERASE-RELATED"/>
    <property type="match status" value="1"/>
</dbReference>
<dbReference type="NCBIfam" id="TIGR00755">
    <property type="entry name" value="ksgA"/>
    <property type="match status" value="1"/>
</dbReference>
<gene>
    <name evidence="8" type="primary">rsmA</name>
    <name evidence="8" type="ORF">HA254_03805</name>
</gene>
<keyword evidence="4 6" id="KW-0949">S-adenosyl-L-methionine</keyword>
<dbReference type="PROSITE" id="PS01131">
    <property type="entry name" value="RRNA_A_DIMETH"/>
    <property type="match status" value="1"/>
</dbReference>
<dbReference type="GO" id="GO:0003723">
    <property type="term" value="F:RNA binding"/>
    <property type="evidence" value="ECO:0007669"/>
    <property type="project" value="UniProtKB-UniRule"/>
</dbReference>
<evidence type="ECO:0000256" key="2">
    <source>
        <dbReference type="ARBA" id="ARBA00022603"/>
    </source>
</evidence>
<comment type="caution">
    <text evidence="6">Lacks conserved residue(s) required for the propagation of feature annotation.</text>
</comment>